<dbReference type="InterPro" id="IPR005467">
    <property type="entry name" value="His_kinase_dom"/>
</dbReference>
<dbReference type="EMBL" id="MLJI01000002">
    <property type="protein sequence ID" value="ORM89518.1"/>
    <property type="molecule type" value="Genomic_DNA"/>
</dbReference>
<dbReference type="InterPro" id="IPR003594">
    <property type="entry name" value="HATPase_dom"/>
</dbReference>
<evidence type="ECO:0000256" key="15">
    <source>
        <dbReference type="SAM" id="Phobius"/>
    </source>
</evidence>
<dbReference type="PANTHER" id="PTHR43065:SF46">
    <property type="entry name" value="C4-DICARBOXYLATE TRANSPORT SENSOR PROTEIN DCTB"/>
    <property type="match status" value="1"/>
</dbReference>
<dbReference type="SUPFAM" id="SSF47384">
    <property type="entry name" value="Homodimeric domain of signal transducing histidine kinase"/>
    <property type="match status" value="1"/>
</dbReference>
<keyword evidence="10" id="KW-0067">ATP-binding</keyword>
<evidence type="ECO:0000256" key="11">
    <source>
        <dbReference type="ARBA" id="ARBA00022989"/>
    </source>
</evidence>
<evidence type="ECO:0000256" key="4">
    <source>
        <dbReference type="ARBA" id="ARBA00022475"/>
    </source>
</evidence>
<dbReference type="Pfam" id="PF02743">
    <property type="entry name" value="dCache_1"/>
    <property type="match status" value="1"/>
</dbReference>
<dbReference type="Pfam" id="PF02518">
    <property type="entry name" value="HATPase_c"/>
    <property type="match status" value="1"/>
</dbReference>
<dbReference type="InterPro" id="IPR029151">
    <property type="entry name" value="Sensor-like_sf"/>
</dbReference>
<keyword evidence="9" id="KW-0418">Kinase</keyword>
<dbReference type="PROSITE" id="PS50109">
    <property type="entry name" value="HIS_KIN"/>
    <property type="match status" value="1"/>
</dbReference>
<dbReference type="Gene3D" id="3.30.565.10">
    <property type="entry name" value="Histidine kinase-like ATPase, C-terminal domain"/>
    <property type="match status" value="1"/>
</dbReference>
<dbReference type="InterPro" id="IPR036097">
    <property type="entry name" value="HisK_dim/P_sf"/>
</dbReference>
<feature type="domain" description="Histidine kinase" evidence="16">
    <location>
        <begin position="381"/>
        <end position="593"/>
    </location>
</feature>
<feature type="transmembrane region" description="Helical" evidence="15">
    <location>
        <begin position="21"/>
        <end position="41"/>
    </location>
</feature>
<evidence type="ECO:0000256" key="2">
    <source>
        <dbReference type="ARBA" id="ARBA00004651"/>
    </source>
</evidence>
<comment type="catalytic activity">
    <reaction evidence="1">
        <text>ATP + protein L-histidine = ADP + protein N-phospho-L-histidine.</text>
        <dbReference type="EC" id="2.7.13.3"/>
    </reaction>
</comment>
<proteinExistence type="predicted"/>
<keyword evidence="7 15" id="KW-0812">Transmembrane</keyword>
<dbReference type="GO" id="GO:0000155">
    <property type="term" value="F:phosphorelay sensor kinase activity"/>
    <property type="evidence" value="ECO:0007669"/>
    <property type="project" value="InterPro"/>
</dbReference>
<keyword evidence="12" id="KW-0902">Two-component regulatory system</keyword>
<dbReference type="CDD" id="cd00075">
    <property type="entry name" value="HATPase"/>
    <property type="match status" value="1"/>
</dbReference>
<keyword evidence="13 15" id="KW-0472">Membrane</keyword>
<comment type="subcellular location">
    <subcellularLocation>
        <location evidence="2">Cell membrane</location>
        <topology evidence="2">Multi-pass membrane protein</topology>
    </subcellularLocation>
</comment>
<evidence type="ECO:0000256" key="12">
    <source>
        <dbReference type="ARBA" id="ARBA00023012"/>
    </source>
</evidence>
<keyword evidence="6" id="KW-0808">Transferase</keyword>
<evidence type="ECO:0000256" key="9">
    <source>
        <dbReference type="ARBA" id="ARBA00022777"/>
    </source>
</evidence>
<dbReference type="InterPro" id="IPR017055">
    <property type="entry name" value="Sig_transdc_His_kinase_DctB"/>
</dbReference>
<reference evidence="17 18" key="1">
    <citation type="journal article" date="2017" name="Antonie Van Leeuwenhoek">
        <title>Phylogenomic resolution of the bacterial genus Pantoea and its relationship with Erwinia and Tatumella.</title>
        <authorList>
            <person name="Palmer M."/>
            <person name="Steenkamp E.T."/>
            <person name="Coetzee M.P."/>
            <person name="Chan W.Y."/>
            <person name="van Zyl E."/>
            <person name="De Maayer P."/>
            <person name="Coutinho T.A."/>
            <person name="Blom J."/>
            <person name="Smits T.H."/>
            <person name="Duffy B."/>
            <person name="Venter S.N."/>
        </authorList>
    </citation>
    <scope>NUCLEOTIDE SEQUENCE [LARGE SCALE GENOMIC DNA]</scope>
    <source>
        <strain evidence="17 18">LMG 2657</strain>
    </source>
</reference>
<evidence type="ECO:0000256" key="8">
    <source>
        <dbReference type="ARBA" id="ARBA00022741"/>
    </source>
</evidence>
<accession>A0A1X1EKN3</accession>
<keyword evidence="11 15" id="KW-1133">Transmembrane helix</keyword>
<dbReference type="Gene3D" id="1.10.287.130">
    <property type="match status" value="1"/>
</dbReference>
<feature type="transmembrane region" description="Helical" evidence="15">
    <location>
        <begin position="282"/>
        <end position="303"/>
    </location>
</feature>
<keyword evidence="18" id="KW-1185">Reference proteome</keyword>
<dbReference type="PRINTS" id="PR00344">
    <property type="entry name" value="BCTRLSENSOR"/>
</dbReference>
<dbReference type="PIRSF" id="PIRSF036431">
    <property type="entry name" value="STHK_DctB"/>
    <property type="match status" value="1"/>
</dbReference>
<evidence type="ECO:0000256" key="14">
    <source>
        <dbReference type="SAM" id="Coils"/>
    </source>
</evidence>
<dbReference type="Gene3D" id="3.30.450.20">
    <property type="entry name" value="PAS domain"/>
    <property type="match status" value="2"/>
</dbReference>
<dbReference type="SUPFAM" id="SSF103190">
    <property type="entry name" value="Sensory domain-like"/>
    <property type="match status" value="1"/>
</dbReference>
<dbReference type="AlphaFoldDB" id="A0A1X1EKN3"/>
<protein>
    <recommendedName>
        <fullName evidence="3">histidine kinase</fullName>
        <ecNumber evidence="3">2.7.13.3</ecNumber>
    </recommendedName>
</protein>
<dbReference type="InterPro" id="IPR003661">
    <property type="entry name" value="HisK_dim/P_dom"/>
</dbReference>
<comment type="caution">
    <text evidence="17">The sequence shown here is derived from an EMBL/GenBank/DDBJ whole genome shotgun (WGS) entry which is preliminary data.</text>
</comment>
<dbReference type="Proteomes" id="UP000193749">
    <property type="component" value="Unassembled WGS sequence"/>
</dbReference>
<evidence type="ECO:0000256" key="1">
    <source>
        <dbReference type="ARBA" id="ARBA00000085"/>
    </source>
</evidence>
<dbReference type="EC" id="2.7.13.3" evidence="3"/>
<evidence type="ECO:0000256" key="7">
    <source>
        <dbReference type="ARBA" id="ARBA00022692"/>
    </source>
</evidence>
<dbReference type="SUPFAM" id="SSF55874">
    <property type="entry name" value="ATPase domain of HSP90 chaperone/DNA topoisomerase II/histidine kinase"/>
    <property type="match status" value="1"/>
</dbReference>
<sequence>MLTDITFSLYSSLVKKNLLRLLFAVAVLLILALSWCSFRYACQEQTDILESQLQQQGQELTANISRYEFIPLSLALNNNAIELLNNLHDITLISRLNTQLGNFKSRIGALAIFIVDKYGDILASSDDGHDGSLMGQNVALRPYFQNAQSDSISHYFGMGTTHSISGYYQASGIFQGNKKIGAVVVKVDLQSMLRDSRGSEKIMLLDQNNIVVYSSNKDWLYQSLNKLTTGQTHGGLALQSGRHHAESIRLGDTRYILMQEYLPQLKMSLVRLTPVELIYKRVLPRVSSLVTLMILVAVCLYILTQRLQIVQLRLENQHALKMAYNRLEELVRCRTSELEKKKAQLEAEVHERIQSEKTLKNMQNELIRNEKLAVVGQLSAGLAHEINQPLAALGMMSANAIRFFEMGEFGEAKGNLERIGKLVDYIGRLSNQLRSFSHNNDNVIQNISAGVSIDNAMLLLGHRFEKLDCSFIRHPPEKEPWCLCNGLRLEQVLVNLIGNALEATQDQSWRRFVSARWFKQDNMAVIEIEDNGPGISPDALEHIFEPFFTTKKNHGLGLGLALSADIIRSFKGTLTAQNTEQGARFTIRLPHSQLNSQAGKNNG</sequence>
<keyword evidence="8" id="KW-0547">Nucleotide-binding</keyword>
<feature type="coiled-coil region" evidence="14">
    <location>
        <begin position="328"/>
        <end position="365"/>
    </location>
</feature>
<organism evidence="17 18">
    <name type="scientific">Pantoea cypripedii</name>
    <name type="common">Pectobacterium cypripedii</name>
    <name type="synonym">Erwinia cypripedii</name>
    <dbReference type="NCBI Taxonomy" id="55209"/>
    <lineage>
        <taxon>Bacteria</taxon>
        <taxon>Pseudomonadati</taxon>
        <taxon>Pseudomonadota</taxon>
        <taxon>Gammaproteobacteria</taxon>
        <taxon>Enterobacterales</taxon>
        <taxon>Erwiniaceae</taxon>
        <taxon>Pantoea</taxon>
    </lineage>
</organism>
<dbReference type="SMART" id="SM00388">
    <property type="entry name" value="HisKA"/>
    <property type="match status" value="1"/>
</dbReference>
<dbReference type="SMART" id="SM00387">
    <property type="entry name" value="HATPase_c"/>
    <property type="match status" value="1"/>
</dbReference>
<gene>
    <name evidence="17" type="ORF">HA50_23140</name>
</gene>
<name>A0A1X1EKN3_PANCY</name>
<evidence type="ECO:0000256" key="5">
    <source>
        <dbReference type="ARBA" id="ARBA00022553"/>
    </source>
</evidence>
<dbReference type="GO" id="GO:0005886">
    <property type="term" value="C:plasma membrane"/>
    <property type="evidence" value="ECO:0007669"/>
    <property type="project" value="UniProtKB-SubCell"/>
</dbReference>
<keyword evidence="5" id="KW-0597">Phosphoprotein</keyword>
<dbReference type="STRING" id="55209.HA50_23140"/>
<dbReference type="GO" id="GO:0005524">
    <property type="term" value="F:ATP binding"/>
    <property type="evidence" value="ECO:0007669"/>
    <property type="project" value="UniProtKB-KW"/>
</dbReference>
<dbReference type="CDD" id="cd00082">
    <property type="entry name" value="HisKA"/>
    <property type="match status" value="1"/>
</dbReference>
<keyword evidence="4" id="KW-1003">Cell membrane</keyword>
<dbReference type="InterPro" id="IPR036890">
    <property type="entry name" value="HATPase_C_sf"/>
</dbReference>
<evidence type="ECO:0000256" key="6">
    <source>
        <dbReference type="ARBA" id="ARBA00022679"/>
    </source>
</evidence>
<dbReference type="InterPro" id="IPR004358">
    <property type="entry name" value="Sig_transdc_His_kin-like_C"/>
</dbReference>
<keyword evidence="14" id="KW-0175">Coiled coil</keyword>
<evidence type="ECO:0000256" key="10">
    <source>
        <dbReference type="ARBA" id="ARBA00022840"/>
    </source>
</evidence>
<evidence type="ECO:0000259" key="16">
    <source>
        <dbReference type="PROSITE" id="PS50109"/>
    </source>
</evidence>
<dbReference type="InterPro" id="IPR033479">
    <property type="entry name" value="dCache_1"/>
</dbReference>
<evidence type="ECO:0000256" key="3">
    <source>
        <dbReference type="ARBA" id="ARBA00012438"/>
    </source>
</evidence>
<dbReference type="PANTHER" id="PTHR43065">
    <property type="entry name" value="SENSOR HISTIDINE KINASE"/>
    <property type="match status" value="1"/>
</dbReference>
<evidence type="ECO:0000256" key="13">
    <source>
        <dbReference type="ARBA" id="ARBA00023136"/>
    </source>
</evidence>
<evidence type="ECO:0000313" key="18">
    <source>
        <dbReference type="Proteomes" id="UP000193749"/>
    </source>
</evidence>
<evidence type="ECO:0000313" key="17">
    <source>
        <dbReference type="EMBL" id="ORM89518.1"/>
    </source>
</evidence>